<evidence type="ECO:0000256" key="4">
    <source>
        <dbReference type="ARBA" id="ARBA00022840"/>
    </source>
</evidence>
<gene>
    <name evidence="6" type="primary">tilS</name>
    <name evidence="8" type="ORF">ISM_03285</name>
</gene>
<evidence type="ECO:0000256" key="1">
    <source>
        <dbReference type="ARBA" id="ARBA00022598"/>
    </source>
</evidence>
<keyword evidence="9" id="KW-1185">Reference proteome</keyword>
<dbReference type="EMBL" id="AALY01000001">
    <property type="protein sequence ID" value="EAP77280.1"/>
    <property type="molecule type" value="Genomic_DNA"/>
</dbReference>
<evidence type="ECO:0000256" key="6">
    <source>
        <dbReference type="HAMAP-Rule" id="MF_01161"/>
    </source>
</evidence>
<keyword evidence="2 6" id="KW-0819">tRNA processing</keyword>
<dbReference type="GO" id="GO:0032267">
    <property type="term" value="F:tRNA(Ile)-lysidine synthase activity"/>
    <property type="evidence" value="ECO:0007669"/>
    <property type="project" value="UniProtKB-EC"/>
</dbReference>
<name>A3SIU9_ROSNI</name>
<comment type="caution">
    <text evidence="8">The sequence shown here is derived from an EMBL/GenBank/DDBJ whole genome shotgun (WGS) entry which is preliminary data.</text>
</comment>
<evidence type="ECO:0000313" key="9">
    <source>
        <dbReference type="Proteomes" id="UP000005954"/>
    </source>
</evidence>
<dbReference type="InterPro" id="IPR011063">
    <property type="entry name" value="TilS/TtcA_N"/>
</dbReference>
<sequence>MAVAVSGGSDSTALLLGLKDWAQGREVSLYAVTVDHGLRAAAAHEAEAVAQLCAELALPHHCLEWQGWDGQGNLSDAARRARYDLMADWALSHDIHDLVLGHTQNDQAETLVMRLARGAGLDGLAGMGARTARGAMTLHRPLLGVSRESLRAYLRRRDIGWADDPSNEDPQYARVRTRAALSALESAGVEVEALAKVAGYLREARATIGHVAQEAAERLVQFDAGDLVIDAQAWGEERRDIQRRILQAALRWVSGHGYPARGAAVEALLEALQREEAMTLHGCRNIPRRDYIRITREWAAVADLEACPGTLWDGRWQVSGPFEPEDRIRALGEASLSLCPDRRQAGYPAASLIASPAVWRDGQLIAAPLAGLGQSEGWSAECLRSRRDLNDTLLSH</sequence>
<dbReference type="HAMAP" id="MF_01161">
    <property type="entry name" value="tRNA_Ile_lys_synt"/>
    <property type="match status" value="1"/>
</dbReference>
<comment type="function">
    <text evidence="6">Ligates lysine onto the cytidine present at position 34 of the AUA codon-specific tRNA(Ile) that contains the anticodon CAU, in an ATP-dependent manner. Cytidine is converted to lysidine, thus changing the amino acid specificity of the tRNA from methionine to isoleucine.</text>
</comment>
<proteinExistence type="inferred from homology"/>
<dbReference type="PANTHER" id="PTHR43033:SF1">
    <property type="entry name" value="TRNA(ILE)-LYSIDINE SYNTHASE-RELATED"/>
    <property type="match status" value="1"/>
</dbReference>
<dbReference type="Gene3D" id="3.40.50.620">
    <property type="entry name" value="HUPs"/>
    <property type="match status" value="1"/>
</dbReference>
<comment type="catalytic activity">
    <reaction evidence="5 6">
        <text>cytidine(34) in tRNA(Ile2) + L-lysine + ATP = lysidine(34) in tRNA(Ile2) + AMP + diphosphate + H(+)</text>
        <dbReference type="Rhea" id="RHEA:43744"/>
        <dbReference type="Rhea" id="RHEA-COMP:10625"/>
        <dbReference type="Rhea" id="RHEA-COMP:10670"/>
        <dbReference type="ChEBI" id="CHEBI:15378"/>
        <dbReference type="ChEBI" id="CHEBI:30616"/>
        <dbReference type="ChEBI" id="CHEBI:32551"/>
        <dbReference type="ChEBI" id="CHEBI:33019"/>
        <dbReference type="ChEBI" id="CHEBI:82748"/>
        <dbReference type="ChEBI" id="CHEBI:83665"/>
        <dbReference type="ChEBI" id="CHEBI:456215"/>
        <dbReference type="EC" id="6.3.4.19"/>
    </reaction>
</comment>
<dbReference type="RefSeq" id="WP_009812681.1">
    <property type="nucleotide sequence ID" value="NZ_CH724156.1"/>
</dbReference>
<keyword evidence="6" id="KW-0963">Cytoplasm</keyword>
<dbReference type="Pfam" id="PF01171">
    <property type="entry name" value="ATP_bind_3"/>
    <property type="match status" value="1"/>
</dbReference>
<accession>A3SIU9</accession>
<evidence type="ECO:0000313" key="8">
    <source>
        <dbReference type="EMBL" id="EAP77280.1"/>
    </source>
</evidence>
<comment type="subcellular location">
    <subcellularLocation>
        <location evidence="6">Cytoplasm</location>
    </subcellularLocation>
</comment>
<keyword evidence="4 6" id="KW-0067">ATP-binding</keyword>
<dbReference type="AlphaFoldDB" id="A3SIU9"/>
<dbReference type="CDD" id="cd01992">
    <property type="entry name" value="TilS_N"/>
    <property type="match status" value="1"/>
</dbReference>
<dbReference type="eggNOG" id="COG0037">
    <property type="taxonomic scope" value="Bacteria"/>
</dbReference>
<dbReference type="NCBIfam" id="TIGR02432">
    <property type="entry name" value="lysidine_TilS_N"/>
    <property type="match status" value="1"/>
</dbReference>
<dbReference type="GO" id="GO:0005737">
    <property type="term" value="C:cytoplasm"/>
    <property type="evidence" value="ECO:0007669"/>
    <property type="project" value="UniProtKB-SubCell"/>
</dbReference>
<evidence type="ECO:0000256" key="3">
    <source>
        <dbReference type="ARBA" id="ARBA00022741"/>
    </source>
</evidence>
<evidence type="ECO:0000256" key="5">
    <source>
        <dbReference type="ARBA" id="ARBA00048539"/>
    </source>
</evidence>
<dbReference type="InterPro" id="IPR012795">
    <property type="entry name" value="tRNA_Ile_lys_synt_N"/>
</dbReference>
<dbReference type="InterPro" id="IPR012094">
    <property type="entry name" value="tRNA_Ile_lys_synt"/>
</dbReference>
<feature type="binding site" evidence="6">
    <location>
        <begin position="6"/>
        <end position="11"/>
    </location>
    <ligand>
        <name>ATP</name>
        <dbReference type="ChEBI" id="CHEBI:30616"/>
    </ligand>
</feature>
<comment type="domain">
    <text evidence="6">The N-terminal region contains the highly conserved SGGXDS motif, predicted to be a P-loop motif involved in ATP binding.</text>
</comment>
<dbReference type="HOGENOM" id="CLU_018869_3_2_5"/>
<protein>
    <recommendedName>
        <fullName evidence="6">tRNA(Ile)-lysidine synthase</fullName>
        <ecNumber evidence="6">6.3.4.19</ecNumber>
    </recommendedName>
    <alternativeName>
        <fullName evidence="6">tRNA(Ile)-2-lysyl-cytidine synthase</fullName>
    </alternativeName>
    <alternativeName>
        <fullName evidence="6">tRNA(Ile)-lysidine synthetase</fullName>
    </alternativeName>
</protein>
<dbReference type="Proteomes" id="UP000005954">
    <property type="component" value="Unassembled WGS sequence"/>
</dbReference>
<keyword evidence="1 6" id="KW-0436">Ligase</keyword>
<dbReference type="InterPro" id="IPR014729">
    <property type="entry name" value="Rossmann-like_a/b/a_fold"/>
</dbReference>
<dbReference type="EC" id="6.3.4.19" evidence="6"/>
<dbReference type="PANTHER" id="PTHR43033">
    <property type="entry name" value="TRNA(ILE)-LYSIDINE SYNTHASE-RELATED"/>
    <property type="match status" value="1"/>
</dbReference>
<feature type="domain" description="tRNA(Ile)-lysidine/2-thiocytidine synthase N-terminal" evidence="7">
    <location>
        <begin position="2"/>
        <end position="179"/>
    </location>
</feature>
<evidence type="ECO:0000256" key="2">
    <source>
        <dbReference type="ARBA" id="ARBA00022694"/>
    </source>
</evidence>
<dbReference type="SUPFAM" id="SSF52402">
    <property type="entry name" value="Adenine nucleotide alpha hydrolases-like"/>
    <property type="match status" value="1"/>
</dbReference>
<dbReference type="OrthoDB" id="9807403at2"/>
<keyword evidence="3 6" id="KW-0547">Nucleotide-binding</keyword>
<dbReference type="STRING" id="89187.ISM_03285"/>
<organism evidence="8 9">
    <name type="scientific">Roseovarius nubinhibens (strain ATCC BAA-591 / DSM 15170 / ISM)</name>
    <dbReference type="NCBI Taxonomy" id="89187"/>
    <lineage>
        <taxon>Bacteria</taxon>
        <taxon>Pseudomonadati</taxon>
        <taxon>Pseudomonadota</taxon>
        <taxon>Alphaproteobacteria</taxon>
        <taxon>Rhodobacterales</taxon>
        <taxon>Roseobacteraceae</taxon>
        <taxon>Roseovarius</taxon>
    </lineage>
</organism>
<reference evidence="8 9" key="1">
    <citation type="submission" date="2005-12" db="EMBL/GenBank/DDBJ databases">
        <authorList>
            <person name="Moran M.A."/>
            <person name="Ferriera S."/>
            <person name="Johnson J."/>
            <person name="Kravitz S."/>
            <person name="Halpern A."/>
            <person name="Remington K."/>
            <person name="Beeson K."/>
            <person name="Tran B."/>
            <person name="Rogers Y.-H."/>
            <person name="Friedman R."/>
            <person name="Venter J.C."/>
        </authorList>
    </citation>
    <scope>NUCLEOTIDE SEQUENCE [LARGE SCALE GENOMIC DNA]</scope>
    <source>
        <strain evidence="9">ATCC BAA-591 / DSM 15170 / ISM</strain>
    </source>
</reference>
<comment type="similarity">
    <text evidence="6">Belongs to the tRNA(Ile)-lysidine synthase family.</text>
</comment>
<dbReference type="GO" id="GO:0006400">
    <property type="term" value="P:tRNA modification"/>
    <property type="evidence" value="ECO:0007669"/>
    <property type="project" value="UniProtKB-UniRule"/>
</dbReference>
<evidence type="ECO:0000259" key="7">
    <source>
        <dbReference type="Pfam" id="PF01171"/>
    </source>
</evidence>
<dbReference type="GO" id="GO:0005524">
    <property type="term" value="F:ATP binding"/>
    <property type="evidence" value="ECO:0007669"/>
    <property type="project" value="UniProtKB-UniRule"/>
</dbReference>